<name>A0ABT5J1V0_9NEIS</name>
<reference evidence="4 5" key="1">
    <citation type="submission" date="2023-01" db="EMBL/GenBank/DDBJ databases">
        <title>Novel species of the genus Vogesella isolated from rivers.</title>
        <authorList>
            <person name="Lu H."/>
        </authorList>
    </citation>
    <scope>NUCLEOTIDE SEQUENCE [LARGE SCALE GENOMIC DNA]</scope>
    <source>
        <strain evidence="4 5">DC21W</strain>
    </source>
</reference>
<accession>A0ABT5J1V0</accession>
<organism evidence="4 5">
    <name type="scientific">Vogesella aquatica</name>
    <dbReference type="NCBI Taxonomy" id="2984206"/>
    <lineage>
        <taxon>Bacteria</taxon>
        <taxon>Pseudomonadati</taxon>
        <taxon>Pseudomonadota</taxon>
        <taxon>Betaproteobacteria</taxon>
        <taxon>Neisseriales</taxon>
        <taxon>Chromobacteriaceae</taxon>
        <taxon>Vogesella</taxon>
    </lineage>
</organism>
<feature type="signal peptide" evidence="2">
    <location>
        <begin position="1"/>
        <end position="18"/>
    </location>
</feature>
<evidence type="ECO:0000259" key="3">
    <source>
        <dbReference type="Pfam" id="PF16747"/>
    </source>
</evidence>
<dbReference type="PROSITE" id="PS51257">
    <property type="entry name" value="PROKAR_LIPOPROTEIN"/>
    <property type="match status" value="1"/>
</dbReference>
<keyword evidence="5" id="KW-1185">Reference proteome</keyword>
<dbReference type="InterPro" id="IPR031939">
    <property type="entry name" value="Adhesin_E-like"/>
</dbReference>
<evidence type="ECO:0000256" key="2">
    <source>
        <dbReference type="SAM" id="SignalP"/>
    </source>
</evidence>
<dbReference type="RefSeq" id="WP_272753017.1">
    <property type="nucleotide sequence ID" value="NZ_JAQQLF010000025.1"/>
</dbReference>
<gene>
    <name evidence="4" type="ORF">PQU95_16465</name>
</gene>
<evidence type="ECO:0000256" key="1">
    <source>
        <dbReference type="SAM" id="MobiDB-lite"/>
    </source>
</evidence>
<keyword evidence="2" id="KW-0732">Signal</keyword>
<feature type="region of interest" description="Disordered" evidence="1">
    <location>
        <begin position="22"/>
        <end position="44"/>
    </location>
</feature>
<sequence>MKPYLIPALLLASLLAGCASTPRPTPPLTTKPGTPGISNRPAQTVKPVATPNAEWVIMGVTPNGNILHEVDKLSLQRKGTLVQFRDRKTIFNPKKENFLNTPRHKQSINYWEVDCAAATFRLTRMILLDDNGREIINRTYNDSEIRAMPVVRQSAGFQQVDYVCKQQA</sequence>
<dbReference type="EMBL" id="JAQQLF010000025">
    <property type="protein sequence ID" value="MDC7718795.1"/>
    <property type="molecule type" value="Genomic_DNA"/>
</dbReference>
<feature type="chain" id="PRO_5047530871" description="Surface-adhesin protein E-like domain-containing protein" evidence="2">
    <location>
        <begin position="19"/>
        <end position="168"/>
    </location>
</feature>
<comment type="caution">
    <text evidence="4">The sequence shown here is derived from an EMBL/GenBank/DDBJ whole genome shotgun (WGS) entry which is preliminary data.</text>
</comment>
<feature type="domain" description="Surface-adhesin protein E-like" evidence="3">
    <location>
        <begin position="55"/>
        <end position="165"/>
    </location>
</feature>
<evidence type="ECO:0000313" key="5">
    <source>
        <dbReference type="Proteomes" id="UP001219956"/>
    </source>
</evidence>
<protein>
    <recommendedName>
        <fullName evidence="3">Surface-adhesin protein E-like domain-containing protein</fullName>
    </recommendedName>
</protein>
<evidence type="ECO:0000313" key="4">
    <source>
        <dbReference type="EMBL" id="MDC7718795.1"/>
    </source>
</evidence>
<proteinExistence type="predicted"/>
<dbReference type="Proteomes" id="UP001219956">
    <property type="component" value="Unassembled WGS sequence"/>
</dbReference>
<dbReference type="Pfam" id="PF16747">
    <property type="entry name" value="Adhesin_E"/>
    <property type="match status" value="1"/>
</dbReference>